<dbReference type="PANTHER" id="PTHR37910">
    <property type="entry name" value="EXPRESSED PROTEIN"/>
    <property type="match status" value="1"/>
</dbReference>
<dbReference type="Proteomes" id="UP001412067">
    <property type="component" value="Unassembled WGS sequence"/>
</dbReference>
<dbReference type="EMBL" id="JBBWWR010000005">
    <property type="protein sequence ID" value="KAK8966204.1"/>
    <property type="molecule type" value="Genomic_DNA"/>
</dbReference>
<name>A0ABR2MR85_9ASPA</name>
<reference evidence="1 2" key="1">
    <citation type="journal article" date="2022" name="Nat. Plants">
        <title>Genomes of leafy and leafless Platanthera orchids illuminate the evolution of mycoheterotrophy.</title>
        <authorList>
            <person name="Li M.H."/>
            <person name="Liu K.W."/>
            <person name="Li Z."/>
            <person name="Lu H.C."/>
            <person name="Ye Q.L."/>
            <person name="Zhang D."/>
            <person name="Wang J.Y."/>
            <person name="Li Y.F."/>
            <person name="Zhong Z.M."/>
            <person name="Liu X."/>
            <person name="Yu X."/>
            <person name="Liu D.K."/>
            <person name="Tu X.D."/>
            <person name="Liu B."/>
            <person name="Hao Y."/>
            <person name="Liao X.Y."/>
            <person name="Jiang Y.T."/>
            <person name="Sun W.H."/>
            <person name="Chen J."/>
            <person name="Chen Y.Q."/>
            <person name="Ai Y."/>
            <person name="Zhai J.W."/>
            <person name="Wu S.S."/>
            <person name="Zhou Z."/>
            <person name="Hsiao Y.Y."/>
            <person name="Wu W.L."/>
            <person name="Chen Y.Y."/>
            <person name="Lin Y.F."/>
            <person name="Hsu J.L."/>
            <person name="Li C.Y."/>
            <person name="Wang Z.W."/>
            <person name="Zhao X."/>
            <person name="Zhong W.Y."/>
            <person name="Ma X.K."/>
            <person name="Ma L."/>
            <person name="Huang J."/>
            <person name="Chen G.Z."/>
            <person name="Huang M.Z."/>
            <person name="Huang L."/>
            <person name="Peng D.H."/>
            <person name="Luo Y.B."/>
            <person name="Zou S.Q."/>
            <person name="Chen S.P."/>
            <person name="Lan S."/>
            <person name="Tsai W.C."/>
            <person name="Van de Peer Y."/>
            <person name="Liu Z.J."/>
        </authorList>
    </citation>
    <scope>NUCLEOTIDE SEQUENCE [LARGE SCALE GENOMIC DNA]</scope>
    <source>
        <strain evidence="1">Lor288</strain>
    </source>
</reference>
<keyword evidence="2" id="KW-1185">Reference proteome</keyword>
<accession>A0ABR2MR85</accession>
<gene>
    <name evidence="1" type="ORF">KSP40_PGU019952</name>
</gene>
<evidence type="ECO:0000313" key="1">
    <source>
        <dbReference type="EMBL" id="KAK8966204.1"/>
    </source>
</evidence>
<sequence>MLSLNPSELDAMGVDSRPCELCAWEAITVFFFCAEIHAAFAAAFYTDKHASLLAENHFTIATLLDPHYADISYVRDEKHWPPSLVCSLHKFITLF</sequence>
<proteinExistence type="predicted"/>
<evidence type="ECO:0000313" key="2">
    <source>
        <dbReference type="Proteomes" id="UP001412067"/>
    </source>
</evidence>
<dbReference type="PANTHER" id="PTHR37910:SF2">
    <property type="entry name" value="EXPRESSED PROTEIN"/>
    <property type="match status" value="1"/>
</dbReference>
<protein>
    <submittedName>
        <fullName evidence="1">Uncharacterized protein</fullName>
    </submittedName>
</protein>
<comment type="caution">
    <text evidence="1">The sequence shown here is derived from an EMBL/GenBank/DDBJ whole genome shotgun (WGS) entry which is preliminary data.</text>
</comment>
<organism evidence="1 2">
    <name type="scientific">Platanthera guangdongensis</name>
    <dbReference type="NCBI Taxonomy" id="2320717"/>
    <lineage>
        <taxon>Eukaryota</taxon>
        <taxon>Viridiplantae</taxon>
        <taxon>Streptophyta</taxon>
        <taxon>Embryophyta</taxon>
        <taxon>Tracheophyta</taxon>
        <taxon>Spermatophyta</taxon>
        <taxon>Magnoliopsida</taxon>
        <taxon>Liliopsida</taxon>
        <taxon>Asparagales</taxon>
        <taxon>Orchidaceae</taxon>
        <taxon>Orchidoideae</taxon>
        <taxon>Orchideae</taxon>
        <taxon>Orchidinae</taxon>
        <taxon>Platanthera</taxon>
    </lineage>
</organism>